<keyword evidence="2" id="KW-1185">Reference proteome</keyword>
<accession>A0ABD3LM93</accession>
<evidence type="ECO:0000313" key="2">
    <source>
        <dbReference type="Proteomes" id="UP001634007"/>
    </source>
</evidence>
<organism evidence="1 2">
    <name type="scientific">Eucalyptus globulus</name>
    <name type="common">Tasmanian blue gum</name>
    <dbReference type="NCBI Taxonomy" id="34317"/>
    <lineage>
        <taxon>Eukaryota</taxon>
        <taxon>Viridiplantae</taxon>
        <taxon>Streptophyta</taxon>
        <taxon>Embryophyta</taxon>
        <taxon>Tracheophyta</taxon>
        <taxon>Spermatophyta</taxon>
        <taxon>Magnoliopsida</taxon>
        <taxon>eudicotyledons</taxon>
        <taxon>Gunneridae</taxon>
        <taxon>Pentapetalae</taxon>
        <taxon>rosids</taxon>
        <taxon>malvids</taxon>
        <taxon>Myrtales</taxon>
        <taxon>Myrtaceae</taxon>
        <taxon>Myrtoideae</taxon>
        <taxon>Eucalypteae</taxon>
        <taxon>Eucalyptus</taxon>
    </lineage>
</organism>
<protein>
    <submittedName>
        <fullName evidence="1">Uncharacterized protein</fullName>
    </submittedName>
</protein>
<dbReference type="EMBL" id="JBJKBG010000002">
    <property type="protein sequence ID" value="KAL3751679.1"/>
    <property type="molecule type" value="Genomic_DNA"/>
</dbReference>
<dbReference type="Proteomes" id="UP001634007">
    <property type="component" value="Unassembled WGS sequence"/>
</dbReference>
<dbReference type="AlphaFoldDB" id="A0ABD3LM93"/>
<gene>
    <name evidence="1" type="ORF">ACJRO7_012500</name>
</gene>
<name>A0ABD3LM93_EUCGL</name>
<evidence type="ECO:0000313" key="1">
    <source>
        <dbReference type="EMBL" id="KAL3751679.1"/>
    </source>
</evidence>
<sequence length="75" mass="8836">MSRAEAPAKRAGRRIVEWRNEQLAARRKNEGRKEEETRRKKTTTATFLRLRFCERRRGAEAETEGGEKENCTKEI</sequence>
<comment type="caution">
    <text evidence="1">The sequence shown here is derived from an EMBL/GenBank/DDBJ whole genome shotgun (WGS) entry which is preliminary data.</text>
</comment>
<proteinExistence type="predicted"/>
<reference evidence="1 2" key="1">
    <citation type="submission" date="2024-11" db="EMBL/GenBank/DDBJ databases">
        <title>Chromosome-level genome assembly of Eucalyptus globulus Labill. provides insights into its genome evolution.</title>
        <authorList>
            <person name="Li X."/>
        </authorList>
    </citation>
    <scope>NUCLEOTIDE SEQUENCE [LARGE SCALE GENOMIC DNA]</scope>
    <source>
        <strain evidence="1">CL2024</strain>
        <tissue evidence="1">Fresh tender leaves</tissue>
    </source>
</reference>